<dbReference type="InterPro" id="IPR045864">
    <property type="entry name" value="aa-tRNA-synth_II/BPL/LPL"/>
</dbReference>
<evidence type="ECO:0000256" key="4">
    <source>
        <dbReference type="ARBA" id="ARBA00023267"/>
    </source>
</evidence>
<keyword evidence="4" id="KW-0092">Biotin</keyword>
<dbReference type="Pfam" id="PF02237">
    <property type="entry name" value="BPL_C"/>
    <property type="match status" value="1"/>
</dbReference>
<evidence type="ECO:0000256" key="2">
    <source>
        <dbReference type="ARBA" id="ARBA00022741"/>
    </source>
</evidence>
<dbReference type="PANTHER" id="PTHR12835:SF5">
    <property type="entry name" value="BIOTIN--PROTEIN LIGASE"/>
    <property type="match status" value="1"/>
</dbReference>
<evidence type="ECO:0000313" key="9">
    <source>
        <dbReference type="Proteomes" id="UP000193334"/>
    </source>
</evidence>
<dbReference type="InterPro" id="IPR008988">
    <property type="entry name" value="Transcriptional_repressor_C"/>
</dbReference>
<dbReference type="GO" id="GO:0005737">
    <property type="term" value="C:cytoplasm"/>
    <property type="evidence" value="ECO:0007669"/>
    <property type="project" value="TreeGrafter"/>
</dbReference>
<dbReference type="Gene3D" id="3.30.930.10">
    <property type="entry name" value="Bira Bifunctional Protein, Domain 2"/>
    <property type="match status" value="1"/>
</dbReference>
<dbReference type="GO" id="GO:0004077">
    <property type="term" value="F:biotin--[biotin carboxyl-carrier protein] ligase activity"/>
    <property type="evidence" value="ECO:0007669"/>
    <property type="project" value="UniProtKB-EC"/>
</dbReference>
<keyword evidence="9" id="KW-1185">Reference proteome</keyword>
<dbReference type="AlphaFoldDB" id="A0A1W6LNM2"/>
<dbReference type="InterPro" id="IPR003142">
    <property type="entry name" value="BPL_C"/>
</dbReference>
<dbReference type="InterPro" id="IPR004408">
    <property type="entry name" value="Biotin_CoA_COase_ligase"/>
</dbReference>
<dbReference type="GO" id="GO:0005524">
    <property type="term" value="F:ATP binding"/>
    <property type="evidence" value="ECO:0007669"/>
    <property type="project" value="UniProtKB-KW"/>
</dbReference>
<dbReference type="STRING" id="1941349.STSP1_01772"/>
<evidence type="ECO:0000256" key="1">
    <source>
        <dbReference type="ARBA" id="ARBA00022598"/>
    </source>
</evidence>
<dbReference type="InterPro" id="IPR004143">
    <property type="entry name" value="BPL_LPL_catalytic"/>
</dbReference>
<evidence type="ECO:0000256" key="6">
    <source>
        <dbReference type="ARBA" id="ARBA00047846"/>
    </source>
</evidence>
<evidence type="ECO:0000313" key="8">
    <source>
        <dbReference type="EMBL" id="ARN57367.1"/>
    </source>
</evidence>
<reference evidence="9" key="1">
    <citation type="submission" date="2017-04" db="EMBL/GenBank/DDBJ databases">
        <title>Comparative genomics and description of representatives of a novel lineage of planctomycetes thriving in anoxic sediments.</title>
        <authorList>
            <person name="Spring S."/>
            <person name="Bunk B."/>
            <person name="Sproer C."/>
        </authorList>
    </citation>
    <scope>NUCLEOTIDE SEQUENCE [LARGE SCALE GENOMIC DNA]</scope>
    <source>
        <strain evidence="9">ST-PulAB-D4</strain>
    </source>
</reference>
<organism evidence="8 9">
    <name type="scientific">Sedimentisphaera salicampi</name>
    <dbReference type="NCBI Taxonomy" id="1941349"/>
    <lineage>
        <taxon>Bacteria</taxon>
        <taxon>Pseudomonadati</taxon>
        <taxon>Planctomycetota</taxon>
        <taxon>Phycisphaerae</taxon>
        <taxon>Sedimentisphaerales</taxon>
        <taxon>Sedimentisphaeraceae</taxon>
        <taxon>Sedimentisphaera</taxon>
    </lineage>
</organism>
<feature type="domain" description="BPL/LPL catalytic" evidence="7">
    <location>
        <begin position="1"/>
        <end position="91"/>
    </location>
</feature>
<dbReference type="PROSITE" id="PS51733">
    <property type="entry name" value="BPL_LPL_CATALYTIC"/>
    <property type="match status" value="1"/>
</dbReference>
<comment type="catalytic activity">
    <reaction evidence="6">
        <text>biotin + L-lysyl-[protein] + ATP = N(6)-biotinyl-L-lysyl-[protein] + AMP + diphosphate + H(+)</text>
        <dbReference type="Rhea" id="RHEA:11756"/>
        <dbReference type="Rhea" id="RHEA-COMP:9752"/>
        <dbReference type="Rhea" id="RHEA-COMP:10505"/>
        <dbReference type="ChEBI" id="CHEBI:15378"/>
        <dbReference type="ChEBI" id="CHEBI:29969"/>
        <dbReference type="ChEBI" id="CHEBI:30616"/>
        <dbReference type="ChEBI" id="CHEBI:33019"/>
        <dbReference type="ChEBI" id="CHEBI:57586"/>
        <dbReference type="ChEBI" id="CHEBI:83144"/>
        <dbReference type="ChEBI" id="CHEBI:456215"/>
        <dbReference type="EC" id="6.3.4.15"/>
    </reaction>
</comment>
<keyword evidence="3" id="KW-0067">ATP-binding</keyword>
<dbReference type="SUPFAM" id="SSF50037">
    <property type="entry name" value="C-terminal domain of transcriptional repressors"/>
    <property type="match status" value="1"/>
</dbReference>
<dbReference type="EC" id="6.3.4.15" evidence="5"/>
<dbReference type="EMBL" id="CP021023">
    <property type="protein sequence ID" value="ARN57367.1"/>
    <property type="molecule type" value="Genomic_DNA"/>
</dbReference>
<dbReference type="Proteomes" id="UP000193334">
    <property type="component" value="Chromosome"/>
</dbReference>
<evidence type="ECO:0000256" key="5">
    <source>
        <dbReference type="ARBA" id="ARBA00024227"/>
    </source>
</evidence>
<dbReference type="PANTHER" id="PTHR12835">
    <property type="entry name" value="BIOTIN PROTEIN LIGASE"/>
    <property type="match status" value="1"/>
</dbReference>
<dbReference type="SUPFAM" id="SSF55681">
    <property type="entry name" value="Class II aaRS and biotin synthetases"/>
    <property type="match status" value="1"/>
</dbReference>
<accession>A0A1W6LNM2</accession>
<sequence length="157" mass="17471">MGIERAEIKWPNDILCGGKKICGILCETADFAGQTLAVCGIGLNVNMTDSQLAKIDKPASSVYLETGICYRPEDILNTILEKMSSWLEIWLNEGFSGIKKRWEELAFGKGLEIEITENGQAVQTGIFRGISNEGALVLERRDNKIEKIYTGDVNWKI</sequence>
<dbReference type="NCBIfam" id="TIGR00121">
    <property type="entry name" value="birA_ligase"/>
    <property type="match status" value="1"/>
</dbReference>
<evidence type="ECO:0000256" key="3">
    <source>
        <dbReference type="ARBA" id="ARBA00022840"/>
    </source>
</evidence>
<keyword evidence="2" id="KW-0547">Nucleotide-binding</keyword>
<proteinExistence type="predicted"/>
<keyword evidence="1" id="KW-0436">Ligase</keyword>
<gene>
    <name evidence="8" type="primary">birA</name>
    <name evidence="8" type="ORF">STSP1_01772</name>
</gene>
<dbReference type="Gene3D" id="2.30.30.100">
    <property type="match status" value="1"/>
</dbReference>
<name>A0A1W6LNM2_9BACT</name>
<dbReference type="Pfam" id="PF03099">
    <property type="entry name" value="BPL_LplA_LipB"/>
    <property type="match status" value="1"/>
</dbReference>
<dbReference type="KEGG" id="pbp:STSP1_01772"/>
<evidence type="ECO:0000259" key="7">
    <source>
        <dbReference type="PROSITE" id="PS51733"/>
    </source>
</evidence>
<protein>
    <recommendedName>
        <fullName evidence="5">biotin--[biotin carboxyl-carrier protein] ligase</fullName>
        <ecNumber evidence="5">6.3.4.15</ecNumber>
    </recommendedName>
</protein>